<gene>
    <name evidence="1" type="ORF">GJ744_005680</name>
</gene>
<evidence type="ECO:0000313" key="1">
    <source>
        <dbReference type="EMBL" id="KAF7502481.1"/>
    </source>
</evidence>
<dbReference type="EMBL" id="JAACFV010000248">
    <property type="protein sequence ID" value="KAF7502481.1"/>
    <property type="molecule type" value="Genomic_DNA"/>
</dbReference>
<sequence length="56" mass="6042">MVLTMKGRAGKNGDASGSSLFVFGLRLLRWVNNYLRGIAGTEFKLRDDAPSPAKAS</sequence>
<proteinExistence type="predicted"/>
<protein>
    <submittedName>
        <fullName evidence="1">Uncharacterized protein</fullName>
    </submittedName>
</protein>
<accession>A0A8H7E109</accession>
<reference evidence="1" key="1">
    <citation type="submission" date="2020-02" db="EMBL/GenBank/DDBJ databases">
        <authorList>
            <person name="Palmer J.M."/>
        </authorList>
    </citation>
    <scope>NUCLEOTIDE SEQUENCE</scope>
    <source>
        <strain evidence="1">EPUS1.4</strain>
        <tissue evidence="1">Thallus</tissue>
    </source>
</reference>
<name>A0A8H7E109_9EURO</name>
<keyword evidence="2" id="KW-1185">Reference proteome</keyword>
<dbReference type="Proteomes" id="UP000606974">
    <property type="component" value="Unassembled WGS sequence"/>
</dbReference>
<organism evidence="1 2">
    <name type="scientific">Endocarpon pusillum</name>
    <dbReference type="NCBI Taxonomy" id="364733"/>
    <lineage>
        <taxon>Eukaryota</taxon>
        <taxon>Fungi</taxon>
        <taxon>Dikarya</taxon>
        <taxon>Ascomycota</taxon>
        <taxon>Pezizomycotina</taxon>
        <taxon>Eurotiomycetes</taxon>
        <taxon>Chaetothyriomycetidae</taxon>
        <taxon>Verrucariales</taxon>
        <taxon>Verrucariaceae</taxon>
        <taxon>Endocarpon</taxon>
    </lineage>
</organism>
<evidence type="ECO:0000313" key="2">
    <source>
        <dbReference type="Proteomes" id="UP000606974"/>
    </source>
</evidence>
<dbReference type="AlphaFoldDB" id="A0A8H7E109"/>
<comment type="caution">
    <text evidence="1">The sequence shown here is derived from an EMBL/GenBank/DDBJ whole genome shotgun (WGS) entry which is preliminary data.</text>
</comment>